<organism evidence="1 2">
    <name type="scientific">Sphenostylis stenocarpa</name>
    <dbReference type="NCBI Taxonomy" id="92480"/>
    <lineage>
        <taxon>Eukaryota</taxon>
        <taxon>Viridiplantae</taxon>
        <taxon>Streptophyta</taxon>
        <taxon>Embryophyta</taxon>
        <taxon>Tracheophyta</taxon>
        <taxon>Spermatophyta</taxon>
        <taxon>Magnoliopsida</taxon>
        <taxon>eudicotyledons</taxon>
        <taxon>Gunneridae</taxon>
        <taxon>Pentapetalae</taxon>
        <taxon>rosids</taxon>
        <taxon>fabids</taxon>
        <taxon>Fabales</taxon>
        <taxon>Fabaceae</taxon>
        <taxon>Papilionoideae</taxon>
        <taxon>50 kb inversion clade</taxon>
        <taxon>NPAAA clade</taxon>
        <taxon>indigoferoid/millettioid clade</taxon>
        <taxon>Phaseoleae</taxon>
        <taxon>Sphenostylis</taxon>
    </lineage>
</organism>
<accession>A0AA86T5Q6</accession>
<dbReference type="Proteomes" id="UP001189624">
    <property type="component" value="Chromosome 9"/>
</dbReference>
<evidence type="ECO:0000313" key="1">
    <source>
        <dbReference type="EMBL" id="CAJ1974460.1"/>
    </source>
</evidence>
<dbReference type="AlphaFoldDB" id="A0AA86T5Q6"/>
<proteinExistence type="predicted"/>
<gene>
    <name evidence="1" type="ORF">AYBTSS11_LOCUS26540</name>
</gene>
<dbReference type="Gramene" id="rna-AYBTSS11_LOCUS26540">
    <property type="protein sequence ID" value="CAJ1974460.1"/>
    <property type="gene ID" value="gene-AYBTSS11_LOCUS26540"/>
</dbReference>
<keyword evidence="2" id="KW-1185">Reference proteome</keyword>
<dbReference type="EMBL" id="OY731406">
    <property type="protein sequence ID" value="CAJ1974460.1"/>
    <property type="molecule type" value="Genomic_DNA"/>
</dbReference>
<evidence type="ECO:0000313" key="2">
    <source>
        <dbReference type="Proteomes" id="UP001189624"/>
    </source>
</evidence>
<sequence>MGRGGKIEVNAYSGAAKEEEDKNSIKGKGCLRLGQLSDVVMETARLVVRRKRTSLGGVRDGWLERERTREEGHAWGNLFDEMPLTTFKILVSKPDADDNG</sequence>
<protein>
    <submittedName>
        <fullName evidence="1">Uncharacterized protein</fullName>
    </submittedName>
</protein>
<name>A0AA86T5Q6_9FABA</name>
<reference evidence="1" key="1">
    <citation type="submission" date="2023-10" db="EMBL/GenBank/DDBJ databases">
        <authorList>
            <person name="Domelevo Entfellner J.-B."/>
        </authorList>
    </citation>
    <scope>NUCLEOTIDE SEQUENCE</scope>
</reference>